<keyword evidence="5" id="KW-1185">Reference proteome</keyword>
<gene>
    <name evidence="2" type="ordered locus">Selsp_1587</name>
    <name evidence="3" type="ORF">SELSPUOL_00595</name>
</gene>
<sequence length="246" mass="26301">MEECFCRTAMLIGEAGLVRLKAARVAVFGIGGVGSFAAEALARAGVGRLVLIDNDAVAASNLNRQLVALYSTLGRSKAAVMKARIEDINPAAEVEIVEDFFLPERAGLFFHGSYDYIVDAIDTVAGKIGLVMEAKKRTIPIVSSMGAGNKLDPTKFEVADIYETSVCPLARVMRRELKSRGVEALKVVYSKEKPRKPLFALREESAEKGGQAFSKQPPGSISFVPSVAGLILASVVVRELAGLALE</sequence>
<proteinExistence type="predicted"/>
<organism evidence="3 4">
    <name type="scientific">Selenomonas sputigena (strain ATCC 35185 / DSM 20758 / CCUG 44933 / VPI D19B-28)</name>
    <dbReference type="NCBI Taxonomy" id="546271"/>
    <lineage>
        <taxon>Bacteria</taxon>
        <taxon>Bacillati</taxon>
        <taxon>Bacillota</taxon>
        <taxon>Negativicutes</taxon>
        <taxon>Selenomonadales</taxon>
        <taxon>Selenomonadaceae</taxon>
        <taxon>Selenomonas</taxon>
    </lineage>
</organism>
<dbReference type="Proteomes" id="UP000003505">
    <property type="component" value="Unassembled WGS sequence"/>
</dbReference>
<evidence type="ECO:0000259" key="1">
    <source>
        <dbReference type="Pfam" id="PF00899"/>
    </source>
</evidence>
<evidence type="ECO:0000313" key="2">
    <source>
        <dbReference type="EMBL" id="AEC00543.1"/>
    </source>
</evidence>
<dbReference type="HOGENOM" id="CLU_013325_4_1_9"/>
<dbReference type="CDD" id="cd00755">
    <property type="entry name" value="YgdL_like"/>
    <property type="match status" value="1"/>
</dbReference>
<dbReference type="GO" id="GO:0008641">
    <property type="term" value="F:ubiquitin-like modifier activating enzyme activity"/>
    <property type="evidence" value="ECO:0007669"/>
    <property type="project" value="InterPro"/>
</dbReference>
<dbReference type="EMBL" id="CP002637">
    <property type="protein sequence ID" value="AEC00543.1"/>
    <property type="molecule type" value="Genomic_DNA"/>
</dbReference>
<dbReference type="EMBL" id="ACKP02000012">
    <property type="protein sequence ID" value="EEX77861.1"/>
    <property type="molecule type" value="Genomic_DNA"/>
</dbReference>
<dbReference type="PANTHER" id="PTHR43267">
    <property type="entry name" value="TRNA THREONYLCARBAMOYLADENOSINE DEHYDRATASE"/>
    <property type="match status" value="1"/>
</dbReference>
<dbReference type="GO" id="GO:0061503">
    <property type="term" value="F:tRNA threonylcarbamoyladenosine dehydratase"/>
    <property type="evidence" value="ECO:0007669"/>
    <property type="project" value="TreeGrafter"/>
</dbReference>
<evidence type="ECO:0000313" key="3">
    <source>
        <dbReference type="EMBL" id="EEX77861.1"/>
    </source>
</evidence>
<evidence type="ECO:0000313" key="4">
    <source>
        <dbReference type="Proteomes" id="UP000003505"/>
    </source>
</evidence>
<dbReference type="KEGG" id="ssg:Selsp_1587"/>
<reference evidence="3 4" key="1">
    <citation type="submission" date="2009-09" db="EMBL/GenBank/DDBJ databases">
        <authorList>
            <person name="Weinstock G."/>
            <person name="Sodergren E."/>
            <person name="Clifton S."/>
            <person name="Fulton L."/>
            <person name="Fulton B."/>
            <person name="Courtney L."/>
            <person name="Fronick C."/>
            <person name="Harrison M."/>
            <person name="Strong C."/>
            <person name="Farmer C."/>
            <person name="Delahaunty K."/>
            <person name="Markovic C."/>
            <person name="Hall O."/>
            <person name="Minx P."/>
            <person name="Tomlinson C."/>
            <person name="Mitreva M."/>
            <person name="Nelson J."/>
            <person name="Hou S."/>
            <person name="Wollam A."/>
            <person name="Pepin K.H."/>
            <person name="Johnson M."/>
            <person name="Bhonagiri V."/>
            <person name="Nash W.E."/>
            <person name="Warren W."/>
            <person name="Chinwalla A."/>
            <person name="Mardis E.R."/>
            <person name="Wilson R.K."/>
        </authorList>
    </citation>
    <scope>NUCLEOTIDE SEQUENCE [LARGE SCALE GENOMIC DNA]</scope>
    <source>
        <strain evidence="3">ATCC 35185</strain>
        <strain evidence="4">ATCC 35185 / DSM 20758 / VPI D19B-28</strain>
    </source>
</reference>
<dbReference type="Gene3D" id="3.40.50.720">
    <property type="entry name" value="NAD(P)-binding Rossmann-like Domain"/>
    <property type="match status" value="1"/>
</dbReference>
<name>C9LT15_SELS3</name>
<evidence type="ECO:0000313" key="5">
    <source>
        <dbReference type="Proteomes" id="UP000011124"/>
    </source>
</evidence>
<dbReference type="InterPro" id="IPR000594">
    <property type="entry name" value="ThiF_NAD_FAD-bd"/>
</dbReference>
<dbReference type="Proteomes" id="UP000011124">
    <property type="component" value="Chromosome"/>
</dbReference>
<dbReference type="SUPFAM" id="SSF69572">
    <property type="entry name" value="Activating enzymes of the ubiquitin-like proteins"/>
    <property type="match status" value="1"/>
</dbReference>
<feature type="domain" description="THIF-type NAD/FAD binding fold" evidence="1">
    <location>
        <begin position="7"/>
        <end position="241"/>
    </location>
</feature>
<dbReference type="eggNOG" id="COG1179">
    <property type="taxonomic scope" value="Bacteria"/>
</dbReference>
<dbReference type="Pfam" id="PF00899">
    <property type="entry name" value="ThiF"/>
    <property type="match status" value="1"/>
</dbReference>
<dbReference type="STRING" id="546271.Selsp_1587"/>
<dbReference type="PANTHER" id="PTHR43267:SF1">
    <property type="entry name" value="TRNA THREONYLCARBAMOYLADENOSINE DEHYDRATASE"/>
    <property type="match status" value="1"/>
</dbReference>
<reference evidence="2 5" key="2">
    <citation type="submission" date="2011-04" db="EMBL/GenBank/DDBJ databases">
        <title>The complete genome of Selenomonas sputigena DSM 20758.</title>
        <authorList>
            <consortium name="US DOE Joint Genome Institute (JGI-PGF)"/>
            <person name="Lucas S."/>
            <person name="Copeland A."/>
            <person name="Lapidus A."/>
            <person name="Bruce D."/>
            <person name="Goodwin L."/>
            <person name="Pitluck S."/>
            <person name="Peters L."/>
            <person name="Kyrpides N."/>
            <person name="Mavromatis K."/>
            <person name="Ivanova N."/>
            <person name="Ovchinnikova G."/>
            <person name="Teshima H."/>
            <person name="Detter J.C."/>
            <person name="Tapia R."/>
            <person name="Han C."/>
            <person name="Land M."/>
            <person name="Hauser L."/>
            <person name="Markowitz V."/>
            <person name="Cheng J.-F."/>
            <person name="Hugenholtz P."/>
            <person name="Woyke T."/>
            <person name="Wu D."/>
            <person name="Gronow S."/>
            <person name="Wellnitz S."/>
            <person name="Schneider S."/>
            <person name="Klenk H.-P."/>
            <person name="Eisen J.A."/>
        </authorList>
    </citation>
    <scope>NUCLEOTIDE SEQUENCE [LARGE SCALE GENOMIC DNA]</scope>
    <source>
        <strain evidence="2">ATCC 35185</strain>
        <strain evidence="5">ATCC 35185 / DSM 20758 / VPI D19B-28</strain>
    </source>
</reference>
<dbReference type="AlphaFoldDB" id="C9LT15"/>
<dbReference type="OrthoDB" id="9804150at2"/>
<accession>C9LT15</accession>
<protein>
    <submittedName>
        <fullName evidence="3">ThiF family protein</fullName>
    </submittedName>
    <submittedName>
        <fullName evidence="2">UBA/THIF-type NAD/FAD binding protein</fullName>
    </submittedName>
</protein>
<dbReference type="GO" id="GO:0061504">
    <property type="term" value="P:cyclic threonylcarbamoyladenosine biosynthetic process"/>
    <property type="evidence" value="ECO:0007669"/>
    <property type="project" value="TreeGrafter"/>
</dbReference>
<dbReference type="RefSeq" id="WP_006191482.1">
    <property type="nucleotide sequence ID" value="NC_015437.1"/>
</dbReference>
<dbReference type="InterPro" id="IPR045886">
    <property type="entry name" value="ThiF/MoeB/HesA"/>
</dbReference>
<dbReference type="InterPro" id="IPR035985">
    <property type="entry name" value="Ubiquitin-activating_enz"/>
</dbReference>
<dbReference type="FunFam" id="3.40.50.720:FF:000141">
    <property type="entry name" value="tRNA threonylcarbamoyladenosine dehydratase"/>
    <property type="match status" value="1"/>
</dbReference>